<evidence type="ECO:0000313" key="2">
    <source>
        <dbReference type="Proteomes" id="UP000011991"/>
    </source>
</evidence>
<evidence type="ECO:0000313" key="1">
    <source>
        <dbReference type="EMBL" id="EMI16806.1"/>
    </source>
</evidence>
<name>M5RCN1_9BACT</name>
<sequence>MDELPRPLLIHLHNQSTYHDLSEQVLNFTTLSWRSTLPSEQQPFLFNRKLNRSEPSK</sequence>
<keyword evidence="2" id="KW-1185">Reference proteome</keyword>
<reference evidence="1 2" key="1">
    <citation type="journal article" date="2013" name="Mar. Genomics">
        <title>Expression of sulfatases in Rhodopirellula baltica and the diversity of sulfatases in the genus Rhodopirellula.</title>
        <authorList>
            <person name="Wegner C.E."/>
            <person name="Richter-Heitmann T."/>
            <person name="Klindworth A."/>
            <person name="Klockow C."/>
            <person name="Richter M."/>
            <person name="Achstetter T."/>
            <person name="Glockner F.O."/>
            <person name="Harder J."/>
        </authorList>
    </citation>
    <scope>NUCLEOTIDE SEQUENCE [LARGE SCALE GENOMIC DNA]</scope>
    <source>
        <strain evidence="1 2">SM1</strain>
    </source>
</reference>
<comment type="caution">
    <text evidence="1">The sequence shown here is derived from an EMBL/GenBank/DDBJ whole genome shotgun (WGS) entry which is preliminary data.</text>
</comment>
<accession>M5RCN1</accession>
<dbReference type="AlphaFoldDB" id="M5RCN1"/>
<dbReference type="Proteomes" id="UP000011991">
    <property type="component" value="Unassembled WGS sequence"/>
</dbReference>
<gene>
    <name evidence="1" type="ORF">RMSM_06275</name>
</gene>
<dbReference type="InterPro" id="IPR036397">
    <property type="entry name" value="RNaseH_sf"/>
</dbReference>
<proteinExistence type="predicted"/>
<dbReference type="EMBL" id="ANOG01000909">
    <property type="protein sequence ID" value="EMI16806.1"/>
    <property type="molecule type" value="Genomic_DNA"/>
</dbReference>
<protein>
    <submittedName>
        <fullName evidence="1">Uncharacterized protein</fullName>
    </submittedName>
</protein>
<organism evidence="1 2">
    <name type="scientific">Rhodopirellula maiorica SM1</name>
    <dbReference type="NCBI Taxonomy" id="1265738"/>
    <lineage>
        <taxon>Bacteria</taxon>
        <taxon>Pseudomonadati</taxon>
        <taxon>Planctomycetota</taxon>
        <taxon>Planctomycetia</taxon>
        <taxon>Pirellulales</taxon>
        <taxon>Pirellulaceae</taxon>
        <taxon>Novipirellula</taxon>
    </lineage>
</organism>
<dbReference type="Gene3D" id="3.30.420.10">
    <property type="entry name" value="Ribonuclease H-like superfamily/Ribonuclease H"/>
    <property type="match status" value="1"/>
</dbReference>
<dbReference type="GO" id="GO:0003676">
    <property type="term" value="F:nucleic acid binding"/>
    <property type="evidence" value="ECO:0007669"/>
    <property type="project" value="InterPro"/>
</dbReference>